<dbReference type="SUPFAM" id="SSF46689">
    <property type="entry name" value="Homeodomain-like"/>
    <property type="match status" value="1"/>
</dbReference>
<dbReference type="PANTHER" id="PTHR43280">
    <property type="entry name" value="ARAC-FAMILY TRANSCRIPTIONAL REGULATOR"/>
    <property type="match status" value="1"/>
</dbReference>
<accession>A0ABP9DKS8</accession>
<keyword evidence="1" id="KW-0805">Transcription regulation</keyword>
<dbReference type="InterPro" id="IPR014710">
    <property type="entry name" value="RmlC-like_jellyroll"/>
</dbReference>
<reference evidence="6" key="1">
    <citation type="journal article" date="2019" name="Int. J. Syst. Evol. Microbiol.">
        <title>The Global Catalogue of Microorganisms (GCM) 10K type strain sequencing project: providing services to taxonomists for standard genome sequencing and annotation.</title>
        <authorList>
            <consortium name="The Broad Institute Genomics Platform"/>
            <consortium name="The Broad Institute Genome Sequencing Center for Infectious Disease"/>
            <person name="Wu L."/>
            <person name="Ma J."/>
        </authorList>
    </citation>
    <scope>NUCLEOTIDE SEQUENCE [LARGE SCALE GENOMIC DNA]</scope>
    <source>
        <strain evidence="6">JCM 18326</strain>
    </source>
</reference>
<dbReference type="EMBL" id="BAABJX010000065">
    <property type="protein sequence ID" value="GAA4850447.1"/>
    <property type="molecule type" value="Genomic_DNA"/>
</dbReference>
<keyword evidence="6" id="KW-1185">Reference proteome</keyword>
<dbReference type="InterPro" id="IPR018060">
    <property type="entry name" value="HTH_AraC"/>
</dbReference>
<evidence type="ECO:0000256" key="3">
    <source>
        <dbReference type="ARBA" id="ARBA00023163"/>
    </source>
</evidence>
<proteinExistence type="predicted"/>
<dbReference type="InterPro" id="IPR037923">
    <property type="entry name" value="HTH-like"/>
</dbReference>
<dbReference type="SUPFAM" id="SSF51215">
    <property type="entry name" value="Regulatory protein AraC"/>
    <property type="match status" value="1"/>
</dbReference>
<organism evidence="5 6">
    <name type="scientific">Algivirga pacifica</name>
    <dbReference type="NCBI Taxonomy" id="1162670"/>
    <lineage>
        <taxon>Bacteria</taxon>
        <taxon>Pseudomonadati</taxon>
        <taxon>Bacteroidota</taxon>
        <taxon>Cytophagia</taxon>
        <taxon>Cytophagales</taxon>
        <taxon>Flammeovirgaceae</taxon>
        <taxon>Algivirga</taxon>
    </lineage>
</organism>
<dbReference type="SMART" id="SM00342">
    <property type="entry name" value="HTH_ARAC"/>
    <property type="match status" value="1"/>
</dbReference>
<evidence type="ECO:0000313" key="6">
    <source>
        <dbReference type="Proteomes" id="UP001500298"/>
    </source>
</evidence>
<dbReference type="Gene3D" id="2.60.120.10">
    <property type="entry name" value="Jelly Rolls"/>
    <property type="match status" value="1"/>
</dbReference>
<feature type="domain" description="HTH araC/xylS-type" evidence="4">
    <location>
        <begin position="171"/>
        <end position="273"/>
    </location>
</feature>
<evidence type="ECO:0000256" key="1">
    <source>
        <dbReference type="ARBA" id="ARBA00023015"/>
    </source>
</evidence>
<evidence type="ECO:0000259" key="4">
    <source>
        <dbReference type="PROSITE" id="PS01124"/>
    </source>
</evidence>
<evidence type="ECO:0000313" key="5">
    <source>
        <dbReference type="EMBL" id="GAA4850447.1"/>
    </source>
</evidence>
<dbReference type="InterPro" id="IPR009057">
    <property type="entry name" value="Homeodomain-like_sf"/>
</dbReference>
<keyword evidence="3" id="KW-0804">Transcription</keyword>
<name>A0ABP9DKS8_9BACT</name>
<dbReference type="Proteomes" id="UP001500298">
    <property type="component" value="Unassembled WGS sequence"/>
</dbReference>
<evidence type="ECO:0000256" key="2">
    <source>
        <dbReference type="ARBA" id="ARBA00023125"/>
    </source>
</evidence>
<dbReference type="PANTHER" id="PTHR43280:SF32">
    <property type="entry name" value="TRANSCRIPTIONAL REGULATORY PROTEIN"/>
    <property type="match status" value="1"/>
</dbReference>
<gene>
    <name evidence="5" type="primary">hpaA</name>
    <name evidence="5" type="ORF">GCM10023331_38860</name>
</gene>
<dbReference type="PROSITE" id="PS01124">
    <property type="entry name" value="HTH_ARAC_FAMILY_2"/>
    <property type="match status" value="1"/>
</dbReference>
<protein>
    <submittedName>
        <fullName evidence="5">4-hydroxyphenylacetate catabolism regulatory protein HpaA</fullName>
    </submittedName>
</protein>
<dbReference type="RefSeq" id="WP_345374885.1">
    <property type="nucleotide sequence ID" value="NZ_BAABJX010000065.1"/>
</dbReference>
<dbReference type="Pfam" id="PF12833">
    <property type="entry name" value="HTH_18"/>
    <property type="match status" value="1"/>
</dbReference>
<sequence length="275" mass="31831">MAQKLKVNDKLSNSGQLLKVAPFRSYIRKTAPHRHNGYFEIIYLNQGSGSHTIDGVTYAIQPPILFMMQKEQMHHWDIHTEPKGYVLIVKKAFFQDSLDSVLQELLFKLSGYTILENIEHQQLHPLFTLLEEELNTSSPYQQSNLEGLLKALFGRCLSYASQQAEKKDISNSLFLAYKKLIEQEDYRLQNIKDYAALLHTSPQNLNHACRKAVQLSASDYLAEELIREAKRLLLYTDMSVAEIGFHLHFSDPSHFSKYFKRYTQVTPKNFRSEKG</sequence>
<keyword evidence="2" id="KW-0238">DNA-binding</keyword>
<comment type="caution">
    <text evidence="5">The sequence shown here is derived from an EMBL/GenBank/DDBJ whole genome shotgun (WGS) entry which is preliminary data.</text>
</comment>
<dbReference type="Pfam" id="PF02311">
    <property type="entry name" value="AraC_binding"/>
    <property type="match status" value="1"/>
</dbReference>
<dbReference type="Gene3D" id="1.10.10.60">
    <property type="entry name" value="Homeodomain-like"/>
    <property type="match status" value="1"/>
</dbReference>
<dbReference type="InterPro" id="IPR003313">
    <property type="entry name" value="AraC-bd"/>
</dbReference>